<dbReference type="NCBIfam" id="TIGR01972">
    <property type="entry name" value="NDH_I_M"/>
    <property type="match status" value="1"/>
</dbReference>
<feature type="transmembrane region" description="Helical" evidence="7">
    <location>
        <begin position="77"/>
        <end position="107"/>
    </location>
</feature>
<feature type="domain" description="NADH:quinone oxidoreductase/Mrp antiporter transmembrane" evidence="8">
    <location>
        <begin position="134"/>
        <end position="418"/>
    </location>
</feature>
<dbReference type="NCBIfam" id="NF004499">
    <property type="entry name" value="PRK05846.1-3"/>
    <property type="match status" value="1"/>
</dbReference>
<evidence type="ECO:0000256" key="6">
    <source>
        <dbReference type="RuleBase" id="RU000320"/>
    </source>
</evidence>
<evidence type="ECO:0000256" key="3">
    <source>
        <dbReference type="ARBA" id="ARBA00022692"/>
    </source>
</evidence>
<dbReference type="GO" id="GO:0003954">
    <property type="term" value="F:NADH dehydrogenase activity"/>
    <property type="evidence" value="ECO:0007669"/>
    <property type="project" value="TreeGrafter"/>
</dbReference>
<evidence type="ECO:0000256" key="4">
    <source>
        <dbReference type="ARBA" id="ARBA00022989"/>
    </source>
</evidence>
<evidence type="ECO:0000256" key="2">
    <source>
        <dbReference type="ARBA" id="ARBA00009025"/>
    </source>
</evidence>
<dbReference type="GO" id="GO:0015990">
    <property type="term" value="P:electron transport coupled proton transport"/>
    <property type="evidence" value="ECO:0007669"/>
    <property type="project" value="TreeGrafter"/>
</dbReference>
<dbReference type="RefSeq" id="WP_176802273.1">
    <property type="nucleotide sequence ID" value="NZ_JABXYJ010000002.1"/>
</dbReference>
<feature type="transmembrane region" description="Helical" evidence="7">
    <location>
        <begin position="305"/>
        <end position="324"/>
    </location>
</feature>
<feature type="transmembrane region" description="Helical" evidence="7">
    <location>
        <begin position="408"/>
        <end position="429"/>
    </location>
</feature>
<keyword evidence="5 7" id="KW-0472">Membrane</keyword>
<evidence type="ECO:0000256" key="5">
    <source>
        <dbReference type="ARBA" id="ARBA00023136"/>
    </source>
</evidence>
<dbReference type="GO" id="GO:0042773">
    <property type="term" value="P:ATP synthesis coupled electron transport"/>
    <property type="evidence" value="ECO:0007669"/>
    <property type="project" value="InterPro"/>
</dbReference>
<feature type="transmembrane region" description="Helical" evidence="7">
    <location>
        <begin position="455"/>
        <end position="473"/>
    </location>
</feature>
<feature type="transmembrane region" description="Helical" evidence="7">
    <location>
        <begin position="38"/>
        <end position="57"/>
    </location>
</feature>
<dbReference type="PANTHER" id="PTHR43507:SF1">
    <property type="entry name" value="NADH-UBIQUINONE OXIDOREDUCTASE CHAIN 4"/>
    <property type="match status" value="1"/>
</dbReference>
<proteinExistence type="inferred from homology"/>
<keyword evidence="3 6" id="KW-0812">Transmembrane</keyword>
<dbReference type="Pfam" id="PF00361">
    <property type="entry name" value="Proton_antipo_M"/>
    <property type="match status" value="1"/>
</dbReference>
<protein>
    <submittedName>
        <fullName evidence="9">NADH-quinone oxidoreductase subunit M</fullName>
        <ecNumber evidence="9">1.6.5.11</ecNumber>
    </submittedName>
</protein>
<name>A0A850QCC7_9BURK</name>
<dbReference type="InterPro" id="IPR001750">
    <property type="entry name" value="ND/Mrp_TM"/>
</dbReference>
<dbReference type="GO" id="GO:0048039">
    <property type="term" value="F:ubiquinone binding"/>
    <property type="evidence" value="ECO:0007669"/>
    <property type="project" value="TreeGrafter"/>
</dbReference>
<feature type="transmembrane region" description="Helical" evidence="7">
    <location>
        <begin position="375"/>
        <end position="396"/>
    </location>
</feature>
<dbReference type="GO" id="GO:0012505">
    <property type="term" value="C:endomembrane system"/>
    <property type="evidence" value="ECO:0007669"/>
    <property type="project" value="UniProtKB-SubCell"/>
</dbReference>
<organism evidence="9 10">
    <name type="scientific">Undibacterium oligocarboniphilum</name>
    <dbReference type="NCBI Taxonomy" id="666702"/>
    <lineage>
        <taxon>Bacteria</taxon>
        <taxon>Pseudomonadati</taxon>
        <taxon>Pseudomonadota</taxon>
        <taxon>Betaproteobacteria</taxon>
        <taxon>Burkholderiales</taxon>
        <taxon>Oxalobacteraceae</taxon>
        <taxon>Undibacterium</taxon>
    </lineage>
</organism>
<feature type="transmembrane region" description="Helical" evidence="7">
    <location>
        <begin position="210"/>
        <end position="228"/>
    </location>
</feature>
<gene>
    <name evidence="9" type="ORF">HV832_04020</name>
</gene>
<comment type="similarity">
    <text evidence="2">Belongs to the complex I subunit 4 family.</text>
</comment>
<comment type="caution">
    <text evidence="9">The sequence shown here is derived from an EMBL/GenBank/DDBJ whole genome shotgun (WGS) entry which is preliminary data.</text>
</comment>
<dbReference type="NCBIfam" id="NF004501">
    <property type="entry name" value="PRK05846.1-5"/>
    <property type="match status" value="1"/>
</dbReference>
<feature type="transmembrane region" description="Helical" evidence="7">
    <location>
        <begin position="114"/>
        <end position="132"/>
    </location>
</feature>
<evidence type="ECO:0000256" key="1">
    <source>
        <dbReference type="ARBA" id="ARBA00004127"/>
    </source>
</evidence>
<dbReference type="GO" id="GO:0016020">
    <property type="term" value="C:membrane"/>
    <property type="evidence" value="ECO:0007669"/>
    <property type="project" value="UniProtKB-SubCell"/>
</dbReference>
<dbReference type="EMBL" id="JABXYJ010000002">
    <property type="protein sequence ID" value="NVO76998.1"/>
    <property type="molecule type" value="Genomic_DNA"/>
</dbReference>
<evidence type="ECO:0000313" key="9">
    <source>
        <dbReference type="EMBL" id="NVO76998.1"/>
    </source>
</evidence>
<evidence type="ECO:0000259" key="8">
    <source>
        <dbReference type="Pfam" id="PF00361"/>
    </source>
</evidence>
<reference evidence="9 10" key="1">
    <citation type="submission" date="2020-06" db="EMBL/GenBank/DDBJ databases">
        <authorList>
            <person name="Qiu C."/>
            <person name="Liu Z."/>
        </authorList>
    </citation>
    <scope>NUCLEOTIDE SEQUENCE [LARGE SCALE GENOMIC DNA]</scope>
    <source>
        <strain evidence="9 10">EM 1</strain>
    </source>
</reference>
<dbReference type="PANTHER" id="PTHR43507">
    <property type="entry name" value="NADH-UBIQUINONE OXIDOREDUCTASE CHAIN 4"/>
    <property type="match status" value="1"/>
</dbReference>
<dbReference type="InterPro" id="IPR003918">
    <property type="entry name" value="NADH_UbQ_OxRdtase"/>
</dbReference>
<dbReference type="EC" id="1.6.5.11" evidence="9"/>
<evidence type="ECO:0000256" key="7">
    <source>
        <dbReference type="SAM" id="Phobius"/>
    </source>
</evidence>
<feature type="transmembrane region" description="Helical" evidence="7">
    <location>
        <begin position="6"/>
        <end position="26"/>
    </location>
</feature>
<feature type="transmembrane region" description="Helical" evidence="7">
    <location>
        <begin position="336"/>
        <end position="354"/>
    </location>
</feature>
<evidence type="ECO:0000313" key="10">
    <source>
        <dbReference type="Proteomes" id="UP000588051"/>
    </source>
</evidence>
<dbReference type="GO" id="GO:0008137">
    <property type="term" value="F:NADH dehydrogenase (ubiquinone) activity"/>
    <property type="evidence" value="ECO:0007669"/>
    <property type="project" value="InterPro"/>
</dbReference>
<keyword evidence="10" id="KW-1185">Reference proteome</keyword>
<feature type="transmembrane region" description="Helical" evidence="7">
    <location>
        <begin position="138"/>
        <end position="158"/>
    </location>
</feature>
<dbReference type="InterPro" id="IPR010227">
    <property type="entry name" value="NADH_Q_OxRdtase_chainM/4"/>
</dbReference>
<keyword evidence="9" id="KW-0560">Oxidoreductase</keyword>
<dbReference type="PRINTS" id="PR01437">
    <property type="entry name" value="NUOXDRDTASE4"/>
</dbReference>
<comment type="subcellular location">
    <subcellularLocation>
        <location evidence="1">Endomembrane system</location>
        <topology evidence="1">Multi-pass membrane protein</topology>
    </subcellularLocation>
    <subcellularLocation>
        <location evidence="6">Membrane</location>
        <topology evidence="6">Multi-pass membrane protein</topology>
    </subcellularLocation>
</comment>
<feature type="transmembrane region" description="Helical" evidence="7">
    <location>
        <begin position="240"/>
        <end position="263"/>
    </location>
</feature>
<keyword evidence="4 7" id="KW-1133">Transmembrane helix</keyword>
<dbReference type="AlphaFoldDB" id="A0A850QCC7"/>
<feature type="transmembrane region" description="Helical" evidence="7">
    <location>
        <begin position="170"/>
        <end position="190"/>
    </location>
</feature>
<sequence>MMQSTSSLLSLAIWCPIAFGIFVLAFGRDSNPGLVRGVSLIGSLASFLVTIPLILNFDNAAHGMQFVEKHEWIEKFNIFYALGIDGISLWLVPLTAFITVIVVIAAWEVIERQVAQYMGAFLILSGLMIGVFCATDGMLFYVFFEATLIPMYIIVGIWGGPNRVYAAFKFFLYTLLGSLLTLVAIIYLYLKSGHSFDILTWHKLPLPLSTQIMIFCAFLMAFAVKVPMWPVHTWLPDAHVEAPTGGSVVLAAIMLKLGAYGFLRFSLPIAPDASHYMGGFIITLSLIAVIYIGLVALVQTDMKKLVAYSSIAHMGFVTLGFFMFNDMSVQGAIVQMISHGFISGAMFLCIGVLYDRVHSRQIADYGGVVNKMPKFAALFVLFSMANCGLPATSGFVGEFMVILGAVKFNFWIGMLAATALIFGAAYSLWMVKRVVFGKISNDHVAHLSDINKREFFMLGILAIAVIAMGLYPAPFTDAMQVSVTDLLKHVATSKLPL</sequence>
<accession>A0A850QCC7</accession>
<feature type="transmembrane region" description="Helical" evidence="7">
    <location>
        <begin position="275"/>
        <end position="298"/>
    </location>
</feature>
<dbReference type="Proteomes" id="UP000588051">
    <property type="component" value="Unassembled WGS sequence"/>
</dbReference>